<dbReference type="Proteomes" id="UP000219353">
    <property type="component" value="Unassembled WGS sequence"/>
</dbReference>
<feature type="short sequence motif" description="DEAH box" evidence="9">
    <location>
        <begin position="290"/>
        <end position="293"/>
    </location>
</feature>
<organism evidence="12 13">
    <name type="scientific">Arsukibacterium tuosuense</name>
    <dbReference type="NCBI Taxonomy" id="1323745"/>
    <lineage>
        <taxon>Bacteria</taxon>
        <taxon>Pseudomonadati</taxon>
        <taxon>Pseudomonadota</taxon>
        <taxon>Gammaproteobacteria</taxon>
        <taxon>Chromatiales</taxon>
        <taxon>Chromatiaceae</taxon>
        <taxon>Arsukibacterium</taxon>
    </lineage>
</organism>
<sequence>MAPRFYDGNDDMNFALGQRWISDTESDLGLGTLVGIEGRMLTVLFPASGETRQYAQAEAPLTRVIFNIGDEIKSAEGFSLVVSEVKESHNTLIYSGTRVDSGEQTELKETFLDHFISFNKPQDRLFAGQIDRFDNFTLRYLARQQQCRIQQSPLRGLQGGRMSLIPHQLHIAEEVASRHAPRVLLADEVGLGKTIEAGLIIHQQLLSGLANRVLIIVPESLQHQWLVEMLRRFNLHFSVFDEERCQQSQLDVSNPFDTAQLVLCSLEFISNNKKWLDQAQSSDWDLLVVDEAHHLAWSPEHASKEYRCIESLAEDTAGVILLTATPDQLGQQSHFARLRLLDPNRFYDYQTFTNEQQQYQQIATTAARLMEDCQLSDELASTLQQLISEEDISAELILLRQPDQSAATAQARQHILAKLLDRHGTGRILFRNSRANIKGFPARQALPVALELPEQYHNALKVFHSLNLQSPATELAKANLFPEQVFQAFEGSSSQWWQFDPRIDYLTTLLKQHKPAKFLVICAAAETALAVEEALRQKEGIRAAVFHEGMSIVERDKAAAYFAQEDYSAQVLVCSEIGSEGRNFQFAHHLVLFDLPLNPDLLEQRIGRLDRIGQQSDIQLHIPYFKDSAQQVLLDWYQHGLNAFAKTCQTGRIIYEQDSAALLSLLAAMQPDTAKVEQLITQSRQRHQHLRDQLEQGRDKLLELNSAGGQQARQLAADIAKTDVDVQLPMLMFQAWDLLGVNQEDRSDTSIVLTPAEHLRCAYPGLEDDGVTVTFDRETALAQEDIQFLNWDHPMVTGTLDLLLNDNLGNTAVTLLPNKALPVGSYFVELIYIVEASAPANLQIGRYLPGTPIRLLLDKTGKDLAAKVPFDNFNRQLKPVGRQTASKLVNALQSLVHPLLSDSEANAMAQLTTLRQSALAKMQHALQTEQQRLTALKQINPLVRQEEIEMLSDRQQQLTGYIGKARLKLDAIRLIIVSHD</sequence>
<dbReference type="InterPro" id="IPR027417">
    <property type="entry name" value="P-loop_NTPase"/>
</dbReference>
<dbReference type="InterPro" id="IPR023949">
    <property type="entry name" value="Helicase_RapA"/>
</dbReference>
<dbReference type="InterPro" id="IPR057342">
    <property type="entry name" value="DEXDc_RapA"/>
</dbReference>
<dbReference type="InterPro" id="IPR014001">
    <property type="entry name" value="Helicase_ATP-bd"/>
</dbReference>
<dbReference type="SMART" id="SM00490">
    <property type="entry name" value="HELICc"/>
    <property type="match status" value="1"/>
</dbReference>
<dbReference type="NCBIfam" id="NF003426">
    <property type="entry name" value="PRK04914.1"/>
    <property type="match status" value="1"/>
</dbReference>
<dbReference type="SUPFAM" id="SSF52540">
    <property type="entry name" value="P-loop containing nucleoside triphosphate hydrolases"/>
    <property type="match status" value="2"/>
</dbReference>
<evidence type="ECO:0000256" key="6">
    <source>
        <dbReference type="ARBA" id="ARBA00023125"/>
    </source>
</evidence>
<dbReference type="Pfam" id="PF18337">
    <property type="entry name" value="Tudor_RapA"/>
    <property type="match status" value="1"/>
</dbReference>
<dbReference type="Pfam" id="PF18339">
    <property type="entry name" value="Tudor_1_RapA"/>
    <property type="match status" value="1"/>
</dbReference>
<keyword evidence="6 9" id="KW-0238">DNA-binding</keyword>
<dbReference type="HAMAP" id="MF_01821">
    <property type="entry name" value="Helicase_RapA"/>
    <property type="match status" value="1"/>
</dbReference>
<dbReference type="PROSITE" id="PS51194">
    <property type="entry name" value="HELICASE_CTER"/>
    <property type="match status" value="1"/>
</dbReference>
<dbReference type="EC" id="3.6.4.-" evidence="9"/>
<feature type="domain" description="Helicase ATP-binding" evidence="10">
    <location>
        <begin position="174"/>
        <end position="344"/>
    </location>
</feature>
<keyword evidence="7 9" id="KW-0010">Activator</keyword>
<dbReference type="Pfam" id="PF00271">
    <property type="entry name" value="Helicase_C"/>
    <property type="match status" value="1"/>
</dbReference>
<dbReference type="Pfam" id="PF00176">
    <property type="entry name" value="SNF2-rel_dom"/>
    <property type="match status" value="1"/>
</dbReference>
<comment type="similarity">
    <text evidence="9">Belongs to the SNF2/RAD54 helicase family. RapA subfamily.</text>
</comment>
<feature type="domain" description="Helicase C-terminal" evidence="11">
    <location>
        <begin position="502"/>
        <end position="660"/>
    </location>
</feature>
<dbReference type="Gene3D" id="2.30.30.140">
    <property type="match status" value="1"/>
</dbReference>
<evidence type="ECO:0000313" key="12">
    <source>
        <dbReference type="EMBL" id="SNY60165.1"/>
    </source>
</evidence>
<dbReference type="InterPro" id="IPR000330">
    <property type="entry name" value="SNF2_N"/>
</dbReference>
<dbReference type="GO" id="GO:0006355">
    <property type="term" value="P:regulation of DNA-templated transcription"/>
    <property type="evidence" value="ECO:0007669"/>
    <property type="project" value="UniProtKB-UniRule"/>
</dbReference>
<evidence type="ECO:0000259" key="11">
    <source>
        <dbReference type="PROSITE" id="PS51194"/>
    </source>
</evidence>
<dbReference type="Gene3D" id="2.30.30.930">
    <property type="match status" value="1"/>
</dbReference>
<dbReference type="CDD" id="cd18011">
    <property type="entry name" value="DEXDc_RapA"/>
    <property type="match status" value="1"/>
</dbReference>
<evidence type="ECO:0000259" key="10">
    <source>
        <dbReference type="PROSITE" id="PS51192"/>
    </source>
</evidence>
<dbReference type="Pfam" id="PF12137">
    <property type="entry name" value="RapA_C"/>
    <property type="match status" value="1"/>
</dbReference>
<dbReference type="Gene3D" id="6.10.140.2230">
    <property type="match status" value="1"/>
</dbReference>
<dbReference type="InterPro" id="IPR001650">
    <property type="entry name" value="Helicase_C-like"/>
</dbReference>
<dbReference type="InterPro" id="IPR049730">
    <property type="entry name" value="SNF2/RAD54-like_C"/>
</dbReference>
<accession>A0A285JIS1</accession>
<dbReference type="GO" id="GO:0016817">
    <property type="term" value="F:hydrolase activity, acting on acid anhydrides"/>
    <property type="evidence" value="ECO:0007669"/>
    <property type="project" value="InterPro"/>
</dbReference>
<keyword evidence="8 9" id="KW-0804">Transcription</keyword>
<dbReference type="Gene3D" id="6.10.140.1500">
    <property type="match status" value="1"/>
</dbReference>
<evidence type="ECO:0000313" key="13">
    <source>
        <dbReference type="Proteomes" id="UP000219353"/>
    </source>
</evidence>
<evidence type="ECO:0000256" key="7">
    <source>
        <dbReference type="ARBA" id="ARBA00023159"/>
    </source>
</evidence>
<evidence type="ECO:0000256" key="8">
    <source>
        <dbReference type="ARBA" id="ARBA00023163"/>
    </source>
</evidence>
<keyword evidence="13" id="KW-1185">Reference proteome</keyword>
<dbReference type="Gene3D" id="3.40.50.10810">
    <property type="entry name" value="Tandem AAA-ATPase domain"/>
    <property type="match status" value="1"/>
</dbReference>
<evidence type="ECO:0000256" key="3">
    <source>
        <dbReference type="ARBA" id="ARBA00022806"/>
    </source>
</evidence>
<dbReference type="CDD" id="cd18793">
    <property type="entry name" value="SF2_C_SNF"/>
    <property type="match status" value="1"/>
</dbReference>
<comment type="function">
    <text evidence="9">Transcription regulator that activates transcription by stimulating RNA polymerase (RNAP) recycling in case of stress conditions such as supercoiled DNA or high salt concentrations. Probably acts by releasing the RNAP, when it is trapped or immobilized on tightly supercoiled DNA. Does not activate transcription on linear DNA. Probably not involved in DNA repair.</text>
</comment>
<protein>
    <recommendedName>
        <fullName evidence="9">RNA polymerase-associated protein RapA</fullName>
        <ecNumber evidence="9">3.6.4.-</ecNumber>
    </recommendedName>
    <alternativeName>
        <fullName evidence="9">ATP-dependent helicase HepA</fullName>
    </alternativeName>
</protein>
<keyword evidence="2 9" id="KW-0378">Hydrolase</keyword>
<keyword evidence="3 9" id="KW-0347">Helicase</keyword>
<evidence type="ECO:0000256" key="1">
    <source>
        <dbReference type="ARBA" id="ARBA00022741"/>
    </source>
</evidence>
<evidence type="ECO:0000256" key="9">
    <source>
        <dbReference type="HAMAP-Rule" id="MF_01821"/>
    </source>
</evidence>
<dbReference type="GO" id="GO:0004386">
    <property type="term" value="F:helicase activity"/>
    <property type="evidence" value="ECO:0007669"/>
    <property type="project" value="UniProtKB-UniRule"/>
</dbReference>
<gene>
    <name evidence="9" type="primary">rapA</name>
    <name evidence="12" type="ORF">SAMN06297280_0024</name>
</gene>
<dbReference type="InterPro" id="IPR022737">
    <property type="entry name" value="RapA_C"/>
</dbReference>
<dbReference type="InterPro" id="IPR040766">
    <property type="entry name" value="Tudor_2_RapA"/>
</dbReference>
<keyword evidence="4 9" id="KW-0067">ATP-binding</keyword>
<dbReference type="AlphaFoldDB" id="A0A285JIS1"/>
<dbReference type="Gene3D" id="3.30.360.80">
    <property type="match status" value="1"/>
</dbReference>
<proteinExistence type="inferred from homology"/>
<evidence type="ECO:0000256" key="4">
    <source>
        <dbReference type="ARBA" id="ARBA00022840"/>
    </source>
</evidence>
<dbReference type="GO" id="GO:0005524">
    <property type="term" value="F:ATP binding"/>
    <property type="evidence" value="ECO:0007669"/>
    <property type="project" value="UniProtKB-UniRule"/>
</dbReference>
<reference evidence="13" key="1">
    <citation type="submission" date="2017-09" db="EMBL/GenBank/DDBJ databases">
        <authorList>
            <person name="Varghese N."/>
            <person name="Submissions S."/>
        </authorList>
    </citation>
    <scope>NUCLEOTIDE SEQUENCE [LARGE SCALE GENOMIC DNA]</scope>
    <source>
        <strain evidence="13">CGMCC 1.12461</strain>
    </source>
</reference>
<dbReference type="PROSITE" id="PS51192">
    <property type="entry name" value="HELICASE_ATP_BIND_1"/>
    <property type="match status" value="1"/>
</dbReference>
<keyword evidence="1 9" id="KW-0547">Nucleotide-binding</keyword>
<comment type="subunit">
    <text evidence="9">Interacts with the RNAP. Has a higher affinity for the core RNAP than for the holoenzyme. Its ATPase activity is stimulated by binding to RNAP.</text>
</comment>
<name>A0A285JIS1_9GAMM</name>
<dbReference type="Gene3D" id="3.40.50.300">
    <property type="entry name" value="P-loop containing nucleotide triphosphate hydrolases"/>
    <property type="match status" value="1"/>
</dbReference>
<dbReference type="InterPro" id="IPR038718">
    <property type="entry name" value="SNF2-like_sf"/>
</dbReference>
<dbReference type="GO" id="GO:0003677">
    <property type="term" value="F:DNA binding"/>
    <property type="evidence" value="ECO:0007669"/>
    <property type="project" value="UniProtKB-KW"/>
</dbReference>
<dbReference type="EMBL" id="OBEB01000010">
    <property type="protein sequence ID" value="SNY60165.1"/>
    <property type="molecule type" value="Genomic_DNA"/>
</dbReference>
<dbReference type="PANTHER" id="PTHR45766:SF6">
    <property type="entry name" value="SWI_SNF-RELATED MATRIX-ASSOCIATED ACTIN-DEPENDENT REGULATOR OF CHROMATIN SUBFAMILY A-LIKE PROTEIN 1"/>
    <property type="match status" value="1"/>
</dbReference>
<dbReference type="InterPro" id="IPR040765">
    <property type="entry name" value="Tudor_1_RapA"/>
</dbReference>
<keyword evidence="5 9" id="KW-0805">Transcription regulation</keyword>
<dbReference type="SMART" id="SM00487">
    <property type="entry name" value="DEXDc"/>
    <property type="match status" value="1"/>
</dbReference>
<evidence type="ECO:0000256" key="5">
    <source>
        <dbReference type="ARBA" id="ARBA00023015"/>
    </source>
</evidence>
<feature type="binding site" evidence="9">
    <location>
        <begin position="187"/>
        <end position="194"/>
    </location>
    <ligand>
        <name>ATP</name>
        <dbReference type="ChEBI" id="CHEBI:30616"/>
    </ligand>
</feature>
<dbReference type="PANTHER" id="PTHR45766">
    <property type="entry name" value="DNA ANNEALING HELICASE AND ENDONUCLEASE ZRANB3 FAMILY MEMBER"/>
    <property type="match status" value="1"/>
</dbReference>
<evidence type="ECO:0000256" key="2">
    <source>
        <dbReference type="ARBA" id="ARBA00022801"/>
    </source>
</evidence>